<gene>
    <name evidence="1" type="ORF">ERS686654_00505</name>
</gene>
<dbReference type="RefSeq" id="WP_059435013.1">
    <property type="nucleotide sequence ID" value="NZ_FAVB01000001.1"/>
</dbReference>
<name>A0A0S4RIF6_CAMHY</name>
<comment type="caution">
    <text evidence="1">The sequence shown here is derived from an EMBL/GenBank/DDBJ whole genome shotgun (WGS) entry which is preliminary data.</text>
</comment>
<reference evidence="1 2" key="1">
    <citation type="submission" date="2015-11" db="EMBL/GenBank/DDBJ databases">
        <authorList>
            <consortium name="Pathogen Informatics"/>
        </authorList>
    </citation>
    <scope>NUCLEOTIDE SEQUENCE [LARGE SCALE GENOMIC DNA]</scope>
    <source>
        <strain evidence="1 2">006A-0059</strain>
    </source>
</reference>
<dbReference type="EMBL" id="FAVB01000001">
    <property type="protein sequence ID" value="CUU73319.1"/>
    <property type="molecule type" value="Genomic_DNA"/>
</dbReference>
<organism evidence="1 2">
    <name type="scientific">Campylobacter hyointestinalis subsp. hyointestinalis</name>
    <dbReference type="NCBI Taxonomy" id="91352"/>
    <lineage>
        <taxon>Bacteria</taxon>
        <taxon>Pseudomonadati</taxon>
        <taxon>Campylobacterota</taxon>
        <taxon>Epsilonproteobacteria</taxon>
        <taxon>Campylobacterales</taxon>
        <taxon>Campylobacteraceae</taxon>
        <taxon>Campylobacter</taxon>
    </lineage>
</organism>
<dbReference type="InterPro" id="IPR020483">
    <property type="entry name" value="Uncharacterised_YgbA"/>
</dbReference>
<proteinExistence type="predicted"/>
<accession>A0A0S4RIF6</accession>
<evidence type="ECO:0000313" key="1">
    <source>
        <dbReference type="EMBL" id="CUU73319.1"/>
    </source>
</evidence>
<evidence type="ECO:0000313" key="2">
    <source>
        <dbReference type="Proteomes" id="UP000052237"/>
    </source>
</evidence>
<protein>
    <submittedName>
        <fullName evidence="1">Nitrous oxide-stimulated promoter</fullName>
    </submittedName>
</protein>
<dbReference type="AlphaFoldDB" id="A0A0S4RIF6"/>
<keyword evidence="2" id="KW-1185">Reference proteome</keyword>
<dbReference type="Pfam" id="PF11756">
    <property type="entry name" value="YgbA_NO"/>
    <property type="match status" value="1"/>
</dbReference>
<sequence length="117" mass="13759">MTNEKFIEQLLSIAKFTQIYCDDHHKAQPKNSSKLDIVYKGVNLDKFIKYNLCKECEHLLLYTNERLQNCPHGEKPKCRKCPHICYDKNELKYVVKIMKSSGMKLGLNKLKSFFIKS</sequence>
<dbReference type="Proteomes" id="UP000052237">
    <property type="component" value="Unassembled WGS sequence"/>
</dbReference>
<dbReference type="NCBIfam" id="NF007718">
    <property type="entry name" value="PRK10410.2-2"/>
    <property type="match status" value="1"/>
</dbReference>